<dbReference type="InterPro" id="IPR051043">
    <property type="entry name" value="Sulfatase_Mod_Factor_Kinase"/>
</dbReference>
<organism evidence="2 3">
    <name type="scientific">Candidatus Methylomirabilis tolerans</name>
    <dbReference type="NCBI Taxonomy" id="3123416"/>
    <lineage>
        <taxon>Bacteria</taxon>
        <taxon>Candidatus Methylomirabilota</taxon>
        <taxon>Candidatus Methylomirabilia</taxon>
        <taxon>Candidatus Methylomirabilales</taxon>
        <taxon>Candidatus Methylomirabilaceae</taxon>
        <taxon>Candidatus Methylomirabilis</taxon>
    </lineage>
</organism>
<evidence type="ECO:0000259" key="1">
    <source>
        <dbReference type="Pfam" id="PF03781"/>
    </source>
</evidence>
<dbReference type="GO" id="GO:0120147">
    <property type="term" value="F:formylglycine-generating oxidase activity"/>
    <property type="evidence" value="ECO:0007669"/>
    <property type="project" value="TreeGrafter"/>
</dbReference>
<evidence type="ECO:0000313" key="3">
    <source>
        <dbReference type="Proteomes" id="UP001197609"/>
    </source>
</evidence>
<dbReference type="InterPro" id="IPR016187">
    <property type="entry name" value="CTDL_fold"/>
</dbReference>
<gene>
    <name evidence="2" type="ORF">K8G79_08895</name>
</gene>
<evidence type="ECO:0000313" key="2">
    <source>
        <dbReference type="EMBL" id="MBZ0160237.1"/>
    </source>
</evidence>
<sequence>MDKIVQVTFVLRKIPEPEIGTFIAKVVQDQYKNKDRWSENGWKWKETERVNEPASWNAPEGNQPDHPVVGVSLYEAEAYAKWAGKRLPTEQEWERAARGTDGRVYPWGDEFDKEKCNSWEADIGRTTPVTKYVNGLSPDGCYDMAGNVWEWTASREEDFFVIRGGSWYDATQLVRSAFRSKGMLTFRYDNVGFRCAKTP</sequence>
<dbReference type="Gene3D" id="3.90.1580.10">
    <property type="entry name" value="paralog of FGE (formylglycine-generating enzyme)"/>
    <property type="match status" value="1"/>
</dbReference>
<comment type="caution">
    <text evidence="2">The sequence shown here is derived from an EMBL/GenBank/DDBJ whole genome shotgun (WGS) entry which is preliminary data.</text>
</comment>
<dbReference type="InterPro" id="IPR042095">
    <property type="entry name" value="SUMF_sf"/>
</dbReference>
<dbReference type="SUPFAM" id="SSF56436">
    <property type="entry name" value="C-type lectin-like"/>
    <property type="match status" value="1"/>
</dbReference>
<dbReference type="EMBL" id="JAIOIU010000105">
    <property type="protein sequence ID" value="MBZ0160237.1"/>
    <property type="molecule type" value="Genomic_DNA"/>
</dbReference>
<dbReference type="PANTHER" id="PTHR23150">
    <property type="entry name" value="SULFATASE MODIFYING FACTOR 1, 2"/>
    <property type="match status" value="1"/>
</dbReference>
<dbReference type="Pfam" id="PF03781">
    <property type="entry name" value="FGE-sulfatase"/>
    <property type="match status" value="1"/>
</dbReference>
<reference evidence="2 3" key="1">
    <citation type="journal article" date="2021" name="bioRxiv">
        <title>Unraveling nitrogen, sulfur and carbon metabolic pathways and microbial community transcriptional responses to substrate deprivation and toxicity stresses in a bioreactor mimicking anoxic brackish coastal sediment conditions.</title>
        <authorList>
            <person name="Martins P.D."/>
            <person name="Echeveste M.J."/>
            <person name="Arshad A."/>
            <person name="Kurth J."/>
            <person name="Ouboter H."/>
            <person name="Jetten M.S.M."/>
            <person name="Welte C.U."/>
        </authorList>
    </citation>
    <scope>NUCLEOTIDE SEQUENCE [LARGE SCALE GENOMIC DNA]</scope>
    <source>
        <strain evidence="2">MAG_38</strain>
    </source>
</reference>
<accession>A0AAJ1AIV3</accession>
<dbReference type="Proteomes" id="UP001197609">
    <property type="component" value="Unassembled WGS sequence"/>
</dbReference>
<name>A0AAJ1AIV3_9BACT</name>
<proteinExistence type="predicted"/>
<dbReference type="AlphaFoldDB" id="A0AAJ1AIV3"/>
<dbReference type="PANTHER" id="PTHR23150:SF19">
    <property type="entry name" value="FORMYLGLYCINE-GENERATING ENZYME"/>
    <property type="match status" value="1"/>
</dbReference>
<dbReference type="InterPro" id="IPR005532">
    <property type="entry name" value="SUMF_dom"/>
</dbReference>
<feature type="domain" description="Sulfatase-modifying factor enzyme-like" evidence="1">
    <location>
        <begin position="27"/>
        <end position="197"/>
    </location>
</feature>
<protein>
    <submittedName>
        <fullName evidence="2">Formylglycine-generating enzyme family protein</fullName>
    </submittedName>
</protein>